<evidence type="ECO:0000313" key="1">
    <source>
        <dbReference type="EMBL" id="KAH9329331.1"/>
    </source>
</evidence>
<accession>A0AA38LMP4</accession>
<evidence type="ECO:0000313" key="2">
    <source>
        <dbReference type="Proteomes" id="UP000824469"/>
    </source>
</evidence>
<dbReference type="EMBL" id="JAHRHJ020000001">
    <property type="protein sequence ID" value="KAH9329331.1"/>
    <property type="molecule type" value="Genomic_DNA"/>
</dbReference>
<dbReference type="Proteomes" id="UP000824469">
    <property type="component" value="Unassembled WGS sequence"/>
</dbReference>
<name>A0AA38LMP4_TAXCH</name>
<dbReference type="AlphaFoldDB" id="A0AA38LMP4"/>
<protein>
    <submittedName>
        <fullName evidence="1">Uncharacterized protein</fullName>
    </submittedName>
</protein>
<comment type="caution">
    <text evidence="1">The sequence shown here is derived from an EMBL/GenBank/DDBJ whole genome shotgun (WGS) entry which is preliminary data.</text>
</comment>
<keyword evidence="2" id="KW-1185">Reference proteome</keyword>
<gene>
    <name evidence="1" type="ORF">KI387_001439</name>
</gene>
<feature type="non-terminal residue" evidence="1">
    <location>
        <position position="65"/>
    </location>
</feature>
<feature type="non-terminal residue" evidence="1">
    <location>
        <position position="1"/>
    </location>
</feature>
<organism evidence="1 2">
    <name type="scientific">Taxus chinensis</name>
    <name type="common">Chinese yew</name>
    <name type="synonym">Taxus wallichiana var. chinensis</name>
    <dbReference type="NCBI Taxonomy" id="29808"/>
    <lineage>
        <taxon>Eukaryota</taxon>
        <taxon>Viridiplantae</taxon>
        <taxon>Streptophyta</taxon>
        <taxon>Embryophyta</taxon>
        <taxon>Tracheophyta</taxon>
        <taxon>Spermatophyta</taxon>
        <taxon>Pinopsida</taxon>
        <taxon>Pinidae</taxon>
        <taxon>Conifers II</taxon>
        <taxon>Cupressales</taxon>
        <taxon>Taxaceae</taxon>
        <taxon>Taxus</taxon>
    </lineage>
</organism>
<reference evidence="1 2" key="1">
    <citation type="journal article" date="2021" name="Nat. Plants">
        <title>The Taxus genome provides insights into paclitaxel biosynthesis.</title>
        <authorList>
            <person name="Xiong X."/>
            <person name="Gou J."/>
            <person name="Liao Q."/>
            <person name="Li Y."/>
            <person name="Zhou Q."/>
            <person name="Bi G."/>
            <person name="Li C."/>
            <person name="Du R."/>
            <person name="Wang X."/>
            <person name="Sun T."/>
            <person name="Guo L."/>
            <person name="Liang H."/>
            <person name="Lu P."/>
            <person name="Wu Y."/>
            <person name="Zhang Z."/>
            <person name="Ro D.K."/>
            <person name="Shang Y."/>
            <person name="Huang S."/>
            <person name="Yan J."/>
        </authorList>
    </citation>
    <scope>NUCLEOTIDE SEQUENCE [LARGE SCALE GENOMIC DNA]</scope>
    <source>
        <strain evidence="1">Ta-2019</strain>
    </source>
</reference>
<sequence>ARYSEGGHGVPCLSCGASSWRCHACNFGGVSCKEQMVAFCGFYDCVLQGRFKDVWPMCLRRPSYI</sequence>
<proteinExistence type="predicted"/>